<evidence type="ECO:0000256" key="14">
    <source>
        <dbReference type="ARBA" id="ARBA00023097"/>
    </source>
</evidence>
<evidence type="ECO:0000256" key="22">
    <source>
        <dbReference type="ARBA" id="ARBA00034634"/>
    </source>
</evidence>
<protein>
    <recommendedName>
        <fullName evidence="27">Transient receptor potential cation channel subfamily A member 1</fullName>
    </recommendedName>
    <alternativeName>
        <fullName evidence="29">Ankyrin-like with transmembrane domains protein 1</fullName>
    </alternativeName>
    <alternativeName>
        <fullName evidence="28">Wasabi receptor</fullName>
    </alternativeName>
</protein>
<comment type="catalytic activity">
    <reaction evidence="22">
        <text>Zn(2+)(in) = Zn(2+)(out)</text>
        <dbReference type="Rhea" id="RHEA:29351"/>
        <dbReference type="ChEBI" id="CHEBI:29105"/>
    </reaction>
</comment>
<dbReference type="AlphaFoldDB" id="A0AAW0JDX6"/>
<comment type="catalytic activity">
    <reaction evidence="24">
        <text>Ca(2+)(in) = Ca(2+)(out)</text>
        <dbReference type="Rhea" id="RHEA:29671"/>
        <dbReference type="ChEBI" id="CHEBI:29108"/>
    </reaction>
</comment>
<feature type="repeat" description="ANK" evidence="30">
    <location>
        <begin position="317"/>
        <end position="349"/>
    </location>
</feature>
<keyword evidence="11 30" id="KW-0040">ANK repeat</keyword>
<evidence type="ECO:0000256" key="8">
    <source>
        <dbReference type="ARBA" id="ARBA00022737"/>
    </source>
</evidence>
<feature type="repeat" description="ANK" evidence="30">
    <location>
        <begin position="461"/>
        <end position="486"/>
    </location>
</feature>
<evidence type="ECO:0000259" key="32">
    <source>
        <dbReference type="Pfam" id="PF00520"/>
    </source>
</evidence>
<keyword evidence="6" id="KW-0107">Calcium channel</keyword>
<dbReference type="Pfam" id="PF13637">
    <property type="entry name" value="Ank_4"/>
    <property type="match status" value="1"/>
</dbReference>
<keyword evidence="18" id="KW-0379">Hydroxylation</keyword>
<feature type="transmembrane region" description="Helical" evidence="31">
    <location>
        <begin position="795"/>
        <end position="815"/>
    </location>
</feature>
<keyword evidence="14" id="KW-0558">Oxidation</keyword>
<keyword evidence="12" id="KW-0175">Coiled coil</keyword>
<feature type="repeat" description="ANK" evidence="30">
    <location>
        <begin position="425"/>
        <end position="457"/>
    </location>
</feature>
<evidence type="ECO:0000256" key="27">
    <source>
        <dbReference type="ARBA" id="ARBA00074970"/>
    </source>
</evidence>
<evidence type="ECO:0000256" key="20">
    <source>
        <dbReference type="ARBA" id="ARBA00034269"/>
    </source>
</evidence>
<comment type="caution">
    <text evidence="33">The sequence shown here is derived from an EMBL/GenBank/DDBJ whole genome shotgun (WGS) entry which is preliminary data.</text>
</comment>
<feature type="repeat" description="ANK" evidence="30">
    <location>
        <begin position="98"/>
        <end position="130"/>
    </location>
</feature>
<evidence type="ECO:0000256" key="17">
    <source>
        <dbReference type="ARBA" id="ARBA00023180"/>
    </source>
</evidence>
<evidence type="ECO:0000256" key="11">
    <source>
        <dbReference type="ARBA" id="ARBA00023043"/>
    </source>
</evidence>
<keyword evidence="15 31" id="KW-0472">Membrane</keyword>
<dbReference type="PANTHER" id="PTHR47143">
    <property type="entry name" value="TRANSIENT RECEPTOR POTENTIAL CATION CHANNEL PROTEIN PAINLESS"/>
    <property type="match status" value="1"/>
</dbReference>
<keyword evidence="2" id="KW-0813">Transport</keyword>
<comment type="catalytic activity">
    <reaction evidence="23">
        <text>Na(+)(in) = Na(+)(out)</text>
        <dbReference type="Rhea" id="RHEA:34963"/>
        <dbReference type="ChEBI" id="CHEBI:29101"/>
    </reaction>
</comment>
<evidence type="ECO:0000256" key="2">
    <source>
        <dbReference type="ARBA" id="ARBA00022448"/>
    </source>
</evidence>
<dbReference type="Gene3D" id="1.25.40.20">
    <property type="entry name" value="Ankyrin repeat-containing domain"/>
    <property type="match status" value="4"/>
</dbReference>
<evidence type="ECO:0000256" key="5">
    <source>
        <dbReference type="ARBA" id="ARBA00022606"/>
    </source>
</evidence>
<keyword evidence="34" id="KW-1185">Reference proteome</keyword>
<evidence type="ECO:0000256" key="28">
    <source>
        <dbReference type="ARBA" id="ARBA00079767"/>
    </source>
</evidence>
<evidence type="ECO:0000256" key="19">
    <source>
        <dbReference type="ARBA" id="ARBA00023303"/>
    </source>
</evidence>
<feature type="transmembrane region" description="Helical" evidence="31">
    <location>
        <begin position="771"/>
        <end position="789"/>
    </location>
</feature>
<evidence type="ECO:0000256" key="10">
    <source>
        <dbReference type="ARBA" id="ARBA00022989"/>
    </source>
</evidence>
<dbReference type="GO" id="GO:1902495">
    <property type="term" value="C:transmembrane transporter complex"/>
    <property type="evidence" value="ECO:0007669"/>
    <property type="project" value="TreeGrafter"/>
</dbReference>
<dbReference type="SUPFAM" id="SSF48403">
    <property type="entry name" value="Ankyrin repeat"/>
    <property type="match status" value="2"/>
</dbReference>
<comment type="catalytic activity">
    <reaction evidence="20">
        <text>Mg(2+)(in) = Mg(2+)(out)</text>
        <dbReference type="Rhea" id="RHEA:29827"/>
        <dbReference type="ChEBI" id="CHEBI:18420"/>
    </reaction>
</comment>
<feature type="repeat" description="ANK" evidence="30">
    <location>
        <begin position="392"/>
        <end position="424"/>
    </location>
</feature>
<evidence type="ECO:0000256" key="12">
    <source>
        <dbReference type="ARBA" id="ARBA00023054"/>
    </source>
</evidence>
<dbReference type="Pfam" id="PF00520">
    <property type="entry name" value="Ion_trans"/>
    <property type="match status" value="1"/>
</dbReference>
<organism evidence="33 34">
    <name type="scientific">Myodes glareolus</name>
    <name type="common">Bank vole</name>
    <name type="synonym">Clethrionomys glareolus</name>
    <dbReference type="NCBI Taxonomy" id="447135"/>
    <lineage>
        <taxon>Eukaryota</taxon>
        <taxon>Metazoa</taxon>
        <taxon>Chordata</taxon>
        <taxon>Craniata</taxon>
        <taxon>Vertebrata</taxon>
        <taxon>Euteleostomi</taxon>
        <taxon>Mammalia</taxon>
        <taxon>Eutheria</taxon>
        <taxon>Euarchontoglires</taxon>
        <taxon>Glires</taxon>
        <taxon>Rodentia</taxon>
        <taxon>Myomorpha</taxon>
        <taxon>Muroidea</taxon>
        <taxon>Cricetidae</taxon>
        <taxon>Arvicolinae</taxon>
        <taxon>Myodes</taxon>
    </lineage>
</organism>
<dbReference type="InterPro" id="IPR002110">
    <property type="entry name" value="Ankyrin_rpt"/>
</dbReference>
<comment type="similarity">
    <text evidence="25">Belongs to the transient receptor (TC 1.A.4) family.</text>
</comment>
<evidence type="ECO:0000256" key="4">
    <source>
        <dbReference type="ARBA" id="ARBA00022568"/>
    </source>
</evidence>
<dbReference type="PROSITE" id="PS50297">
    <property type="entry name" value="ANK_REP_REGION"/>
    <property type="match status" value="5"/>
</dbReference>
<dbReference type="Proteomes" id="UP001488838">
    <property type="component" value="Unassembled WGS sequence"/>
</dbReference>
<proteinExistence type="inferred from homology"/>
<evidence type="ECO:0000256" key="16">
    <source>
        <dbReference type="ARBA" id="ARBA00023157"/>
    </source>
</evidence>
<comment type="subcellular location">
    <subcellularLocation>
        <location evidence="1">Cell membrane</location>
        <topology evidence="1">Multi-pass membrane protein</topology>
    </subcellularLocation>
</comment>
<evidence type="ECO:0000256" key="24">
    <source>
        <dbReference type="ARBA" id="ARBA00036634"/>
    </source>
</evidence>
<keyword evidence="4" id="KW-0109">Calcium transport</keyword>
<evidence type="ECO:0000256" key="3">
    <source>
        <dbReference type="ARBA" id="ARBA00022475"/>
    </source>
</evidence>
<dbReference type="GO" id="GO:0005262">
    <property type="term" value="F:calcium channel activity"/>
    <property type="evidence" value="ECO:0007669"/>
    <property type="project" value="UniProtKB-KW"/>
</dbReference>
<keyword evidence="17" id="KW-0325">Glycoprotein</keyword>
<dbReference type="GO" id="GO:0005886">
    <property type="term" value="C:plasma membrane"/>
    <property type="evidence" value="ECO:0007669"/>
    <property type="project" value="UniProtKB-SubCell"/>
</dbReference>
<dbReference type="FunFam" id="1.25.40.20:FF:000272">
    <property type="entry name" value="Transient receptor potential cation channel subfamily A member 1"/>
    <property type="match status" value="1"/>
</dbReference>
<feature type="repeat" description="ANK" evidence="30">
    <location>
        <begin position="165"/>
        <end position="197"/>
    </location>
</feature>
<reference evidence="33 34" key="1">
    <citation type="journal article" date="2023" name="bioRxiv">
        <title>Conserved and derived expression patterns and positive selection on dental genes reveal complex evolutionary context of ever-growing rodent molars.</title>
        <authorList>
            <person name="Calamari Z.T."/>
            <person name="Song A."/>
            <person name="Cohen E."/>
            <person name="Akter M."/>
            <person name="Roy R.D."/>
            <person name="Hallikas O."/>
            <person name="Christensen M.M."/>
            <person name="Li P."/>
            <person name="Marangoni P."/>
            <person name="Jernvall J."/>
            <person name="Klein O.D."/>
        </authorList>
    </citation>
    <scope>NUCLEOTIDE SEQUENCE [LARGE SCALE GENOMIC DNA]</scope>
    <source>
        <strain evidence="33">V071</strain>
    </source>
</reference>
<evidence type="ECO:0000256" key="9">
    <source>
        <dbReference type="ARBA" id="ARBA00022837"/>
    </source>
</evidence>
<dbReference type="InterPro" id="IPR052076">
    <property type="entry name" value="TRP_cation_channel"/>
</dbReference>
<keyword evidence="8" id="KW-0677">Repeat</keyword>
<dbReference type="InterPro" id="IPR005821">
    <property type="entry name" value="Ion_trans_dom"/>
</dbReference>
<keyword evidence="10 31" id="KW-1133">Transmembrane helix</keyword>
<evidence type="ECO:0000256" key="7">
    <source>
        <dbReference type="ARBA" id="ARBA00022692"/>
    </source>
</evidence>
<keyword evidence="9" id="KW-0106">Calcium</keyword>
<evidence type="ECO:0000256" key="23">
    <source>
        <dbReference type="ARBA" id="ARBA00036239"/>
    </source>
</evidence>
<keyword evidence="3" id="KW-1003">Cell membrane</keyword>
<dbReference type="GO" id="GO:0009409">
    <property type="term" value="P:response to cold"/>
    <property type="evidence" value="ECO:0007669"/>
    <property type="project" value="UniProtKB-ARBA"/>
</dbReference>
<accession>A0AAW0JDX6</accession>
<sequence length="1083" mass="123601">MKCSLRRMLRPEERKEIQGVAYCGVKEDTDCFKDSFKVNMEGDIYRLEDLMKNRRKLSKYEDENISPLHHAAAEGQIELMRMIIHGSSCEVLNTMDSCGNTPLHWAAEKNQVESVKFLLSQGANPNLRNSSMMAPLHIAVQSSCNEMIKVLTEHSTTNINLEGENGNTAVMSTCAKDNSEALQILLEKGAKLCKSNKWGDYPVHQAAFSGAKKCMELILKSGEKYGYSRETHINFVNHKKVSPLHLAVQSGDLDMIQMCLDNGAHVDMIEASNGKCMALHFAATQGATDIVKLMISSYTGSRDIVNAVDGNQETLLHRQVAFHIASLFDHHDLADYLISVGADINSTDSEGRSPLILATASASWNIVNLLLSKAAFYMMQHIKELVMDEDNDGCTPLHYACRQGVPVSVNNLLGFNVSIHSKSKDKKSPLHFAASYGRINTCQRLLQDISDTRLLNEGDLHGMTPLHLAAKNGHDKVVQLLLKKGALFLSDHNGWTALHHAAMGGYTQTMKVILDTNLKCTDRLDEEGNTALHFAAREGHAKAVAMLLNYNAEILLNKQQASFLHIALHNKRKEVVLTTIRSKRCPIMEMVEYLPECMKVLLDFCMIPSTEDKSCQDYHIEYNFKYLQCPLALTKNTAPTQDVRYEPLTTLNVMVQHNRIELLNHPVCKEYLLMKWCAYGFRAHMMNLGSYCLGLIPMTFLVVKIKPGMAFNSTGIINETSNHLETVDTLNSFPIKICMILVFLSSLFGYCKEVVQIFQQKRNYFLDYNNALEWVIYTTSIIFVLPLFLNIPAYMQWECGAIAIFFYWMNFLLYLQRFENCGIFIVMLEVIFKTLLRSTGVFIFLLLAFGLSFYVLLNFQDAFSTPLLSLIQTFSMMLGDINYRDAFLEPFLRKELAYPIGLAVGDIAEVQKHAALKRIAMQVELHTNLEKKLPLWFLRKVDQQFTVVYPNRPRHGRMLVSTPKEKHTKRCYMASIHLTTMFYPQRFFHYFLCTQETRQEAPNTDMCLEIEILKQKYRLKDLTSLLEKQHELIKLIIQKMEIISETEDEDNHCSFQDKFKKERLEQMNSKWNFVLNAVKSKPR</sequence>
<feature type="transmembrane region" description="Helical" evidence="31">
    <location>
        <begin position="688"/>
        <end position="705"/>
    </location>
</feature>
<keyword evidence="7 31" id="KW-0812">Transmembrane</keyword>
<dbReference type="Pfam" id="PF12796">
    <property type="entry name" value="Ank_2"/>
    <property type="match status" value="5"/>
</dbReference>
<feature type="repeat" description="ANK" evidence="30">
    <location>
        <begin position="527"/>
        <end position="559"/>
    </location>
</feature>
<evidence type="ECO:0000256" key="21">
    <source>
        <dbReference type="ARBA" id="ARBA00034430"/>
    </source>
</evidence>
<dbReference type="EMBL" id="JBBHLL010000042">
    <property type="protein sequence ID" value="KAK7825045.1"/>
    <property type="molecule type" value="Genomic_DNA"/>
</dbReference>
<evidence type="ECO:0000256" key="31">
    <source>
        <dbReference type="SAM" id="Phobius"/>
    </source>
</evidence>
<evidence type="ECO:0000256" key="26">
    <source>
        <dbReference type="ARBA" id="ARBA00063125"/>
    </source>
</evidence>
<gene>
    <name evidence="33" type="ORF">U0070_014802</name>
</gene>
<evidence type="ECO:0000256" key="13">
    <source>
        <dbReference type="ARBA" id="ARBA00023065"/>
    </source>
</evidence>
<evidence type="ECO:0000313" key="33">
    <source>
        <dbReference type="EMBL" id="KAK7825045.1"/>
    </source>
</evidence>
<evidence type="ECO:0000256" key="1">
    <source>
        <dbReference type="ARBA" id="ARBA00004651"/>
    </source>
</evidence>
<comment type="catalytic activity">
    <reaction evidence="21">
        <text>K(+)(in) = K(+)(out)</text>
        <dbReference type="Rhea" id="RHEA:29463"/>
        <dbReference type="ChEBI" id="CHEBI:29103"/>
    </reaction>
</comment>
<evidence type="ECO:0000256" key="18">
    <source>
        <dbReference type="ARBA" id="ARBA00023278"/>
    </source>
</evidence>
<feature type="transmembrane region" description="Helical" evidence="31">
    <location>
        <begin position="835"/>
        <end position="857"/>
    </location>
</feature>
<evidence type="ECO:0000256" key="15">
    <source>
        <dbReference type="ARBA" id="ARBA00023136"/>
    </source>
</evidence>
<dbReference type="PROSITE" id="PS50088">
    <property type="entry name" value="ANK_REPEAT"/>
    <property type="match status" value="8"/>
</dbReference>
<dbReference type="InterPro" id="IPR036770">
    <property type="entry name" value="Ankyrin_rpt-contain_sf"/>
</dbReference>
<evidence type="ECO:0000313" key="34">
    <source>
        <dbReference type="Proteomes" id="UP001488838"/>
    </source>
</evidence>
<evidence type="ECO:0000256" key="6">
    <source>
        <dbReference type="ARBA" id="ARBA00022673"/>
    </source>
</evidence>
<keyword evidence="16" id="KW-1015">Disulfide bond</keyword>
<keyword evidence="19" id="KW-0407">Ion channel</keyword>
<evidence type="ECO:0000256" key="25">
    <source>
        <dbReference type="ARBA" id="ARBA00061660"/>
    </source>
</evidence>
<keyword evidence="13" id="KW-0406">Ion transport</keyword>
<evidence type="ECO:0000256" key="30">
    <source>
        <dbReference type="PROSITE-ProRule" id="PRU00023"/>
    </source>
</evidence>
<feature type="repeat" description="ANK" evidence="30">
    <location>
        <begin position="239"/>
        <end position="271"/>
    </location>
</feature>
<dbReference type="GO" id="GO:0003008">
    <property type="term" value="P:system process"/>
    <property type="evidence" value="ECO:0007669"/>
    <property type="project" value="UniProtKB-ARBA"/>
</dbReference>
<keyword evidence="5" id="KW-0716">Sensory transduction</keyword>
<dbReference type="PANTHER" id="PTHR47143:SF1">
    <property type="entry name" value="ION_TRANS DOMAIN-CONTAINING PROTEIN"/>
    <property type="match status" value="1"/>
</dbReference>
<dbReference type="SMART" id="SM00248">
    <property type="entry name" value="ANK"/>
    <property type="match status" value="14"/>
</dbReference>
<dbReference type="PRINTS" id="PR01415">
    <property type="entry name" value="ANKYRIN"/>
</dbReference>
<evidence type="ECO:0000256" key="29">
    <source>
        <dbReference type="ARBA" id="ARBA00079849"/>
    </source>
</evidence>
<name>A0AAW0JDX6_MYOGA</name>
<feature type="domain" description="Ion transport" evidence="32">
    <location>
        <begin position="710"/>
        <end position="887"/>
    </location>
</feature>
<comment type="subunit">
    <text evidence="26">Homotetramer. Interacts with TMEM100. Interacts with EGLN1. Interacts with the scorpion wasabi receptor toxin at the same site that electrophiles but in a non-covalent manner.</text>
</comment>